<dbReference type="InterPro" id="IPR049945">
    <property type="entry name" value="AAA_22"/>
</dbReference>
<dbReference type="InterPro" id="IPR027417">
    <property type="entry name" value="P-loop_NTPase"/>
</dbReference>
<accession>A0ABT7BCN5</accession>
<keyword evidence="2" id="KW-0547">Nucleotide-binding</keyword>
<keyword evidence="2" id="KW-0067">ATP-binding</keyword>
<dbReference type="GO" id="GO:0005524">
    <property type="term" value="F:ATP binding"/>
    <property type="evidence" value="ECO:0007669"/>
    <property type="project" value="UniProtKB-KW"/>
</dbReference>
<proteinExistence type="predicted"/>
<gene>
    <name evidence="2" type="ORF">PMG25_22955</name>
</gene>
<dbReference type="Gene3D" id="3.40.50.300">
    <property type="entry name" value="P-loop containing nucleotide triphosphate hydrolases"/>
    <property type="match status" value="1"/>
</dbReference>
<dbReference type="SUPFAM" id="SSF52540">
    <property type="entry name" value="P-loop containing nucleoside triphosphate hydrolases"/>
    <property type="match status" value="1"/>
</dbReference>
<dbReference type="EMBL" id="JAQOSO010000116">
    <property type="protein sequence ID" value="MDJ1176954.1"/>
    <property type="molecule type" value="Genomic_DNA"/>
</dbReference>
<evidence type="ECO:0000313" key="3">
    <source>
        <dbReference type="Proteomes" id="UP001235849"/>
    </source>
</evidence>
<dbReference type="RefSeq" id="WP_283769223.1">
    <property type="nucleotide sequence ID" value="NZ_JAQOSO010000116.1"/>
</dbReference>
<evidence type="ECO:0000313" key="2">
    <source>
        <dbReference type="EMBL" id="MDJ1176954.1"/>
    </source>
</evidence>
<dbReference type="Pfam" id="PF13401">
    <property type="entry name" value="AAA_22"/>
    <property type="match status" value="1"/>
</dbReference>
<dbReference type="Proteomes" id="UP001235849">
    <property type="component" value="Unassembled WGS sequence"/>
</dbReference>
<comment type="caution">
    <text evidence="2">The sequence shown here is derived from an EMBL/GenBank/DDBJ whole genome shotgun (WGS) entry which is preliminary data.</text>
</comment>
<sequence>MTMTWQEFIKDISGKRGLSPKEEETLLAKFPKEDECLDEDTVAAKLTDPKGTVKKRMGDIYDKFKALSEDLANCNGAGKAGHLHKFLRQQYRNGCGSIVPPKPDGLYSDEFKALIQEKIERFCGREFVFDAFDQFIQHNPKGYFTVIGDAGMGKTALSAKLVSERHYPHYFNILAQGINTPDLFLRRIREQLIGRYRLEKAEGDNLPALLEKVSQKLPAGERLILVIDALDEVNQESGSNLLYLPMTLPERVYIFLTRRPYTLKTKRLNLSPGVPYSELDLREEKYMKLSEIDIKAYIGLFLQDPEHQESLQRWIAERTTTEEFVEQVADKSENNFMYLRYLLPAIAEGQYNDLQLAQLPNGLEEYYQQHWVRMGMEDAPQEFIVIILFILKEVGTPIPSEMIAEIAEQDEAQVEDVLDGWIEYLRMQHQDGECCYSIYHASFLNFLEKQTALKQNRKLFREVNQRIADYLEGEME</sequence>
<reference evidence="2 3" key="1">
    <citation type="submission" date="2023-01" db="EMBL/GenBank/DDBJ databases">
        <title>Novel diversity within Roseofilum (Cyanobacteria; Desertifilaceae) from marine benthic mats with descriptions of four novel species.</title>
        <authorList>
            <person name="Wang Y."/>
            <person name="Berthold D.E."/>
            <person name="Hu J."/>
            <person name="Lefler F.W."/>
            <person name="Laughinghouse H.D. IV."/>
        </authorList>
    </citation>
    <scope>NUCLEOTIDE SEQUENCE [LARGE SCALE GENOMIC DNA]</scope>
    <source>
        <strain evidence="2 3">BLCC-M114</strain>
    </source>
</reference>
<feature type="domain" description="ORC1/DEAH AAA+ ATPase" evidence="1">
    <location>
        <begin position="141"/>
        <end position="239"/>
    </location>
</feature>
<keyword evidence="3" id="KW-1185">Reference proteome</keyword>
<name>A0ABT7BCN5_9CYAN</name>
<protein>
    <submittedName>
        <fullName evidence="2">ATP-binding protein</fullName>
    </submittedName>
</protein>
<evidence type="ECO:0000259" key="1">
    <source>
        <dbReference type="Pfam" id="PF13401"/>
    </source>
</evidence>
<organism evidence="2 3">
    <name type="scientific">Roseofilum capinflatum BLCC-M114</name>
    <dbReference type="NCBI Taxonomy" id="3022440"/>
    <lineage>
        <taxon>Bacteria</taxon>
        <taxon>Bacillati</taxon>
        <taxon>Cyanobacteriota</taxon>
        <taxon>Cyanophyceae</taxon>
        <taxon>Desertifilales</taxon>
        <taxon>Desertifilaceae</taxon>
        <taxon>Roseofilum</taxon>
        <taxon>Roseofilum capinflatum</taxon>
    </lineage>
</organism>